<feature type="region of interest" description="Disordered" evidence="1">
    <location>
        <begin position="1"/>
        <end position="21"/>
    </location>
</feature>
<name>A0A1H1MSU4_9ACTN</name>
<keyword evidence="4" id="KW-1185">Reference proteome</keyword>
<dbReference type="Proteomes" id="UP000199092">
    <property type="component" value="Chromosome I"/>
</dbReference>
<proteinExistence type="predicted"/>
<feature type="transmembrane region" description="Helical" evidence="2">
    <location>
        <begin position="32"/>
        <end position="49"/>
    </location>
</feature>
<dbReference type="AlphaFoldDB" id="A0A1H1MSU4"/>
<evidence type="ECO:0000256" key="1">
    <source>
        <dbReference type="SAM" id="MobiDB-lite"/>
    </source>
</evidence>
<reference evidence="3 4" key="1">
    <citation type="submission" date="2016-10" db="EMBL/GenBank/DDBJ databases">
        <authorList>
            <person name="de Groot N.N."/>
        </authorList>
    </citation>
    <scope>NUCLEOTIDE SEQUENCE [LARGE SCALE GENOMIC DNA]</scope>
    <source>
        <strain evidence="3 4">DSM 21741</strain>
    </source>
</reference>
<evidence type="ECO:0000313" key="4">
    <source>
        <dbReference type="Proteomes" id="UP000199092"/>
    </source>
</evidence>
<organism evidence="3 4">
    <name type="scientific">Friedmanniella luteola</name>
    <dbReference type="NCBI Taxonomy" id="546871"/>
    <lineage>
        <taxon>Bacteria</taxon>
        <taxon>Bacillati</taxon>
        <taxon>Actinomycetota</taxon>
        <taxon>Actinomycetes</taxon>
        <taxon>Propionibacteriales</taxon>
        <taxon>Nocardioidaceae</taxon>
        <taxon>Friedmanniella</taxon>
    </lineage>
</organism>
<evidence type="ECO:0000313" key="3">
    <source>
        <dbReference type="EMBL" id="SDR89750.1"/>
    </source>
</evidence>
<keyword evidence="2" id="KW-0472">Membrane</keyword>
<dbReference type="OrthoDB" id="3698132at2"/>
<gene>
    <name evidence="3" type="ORF">SAMN04488543_0708</name>
</gene>
<feature type="transmembrane region" description="Helical" evidence="2">
    <location>
        <begin position="61"/>
        <end position="80"/>
    </location>
</feature>
<feature type="compositionally biased region" description="Basic and acidic residues" evidence="1">
    <location>
        <begin position="8"/>
        <end position="21"/>
    </location>
</feature>
<protein>
    <submittedName>
        <fullName evidence="3">Uncharacterized protein</fullName>
    </submittedName>
</protein>
<dbReference type="RefSeq" id="WP_091410221.1">
    <property type="nucleotide sequence ID" value="NZ_LT629749.1"/>
</dbReference>
<evidence type="ECO:0000256" key="2">
    <source>
        <dbReference type="SAM" id="Phobius"/>
    </source>
</evidence>
<keyword evidence="2" id="KW-0812">Transmembrane</keyword>
<dbReference type="EMBL" id="LT629749">
    <property type="protein sequence ID" value="SDR89750.1"/>
    <property type="molecule type" value="Genomic_DNA"/>
</dbReference>
<accession>A0A1H1MSU4</accession>
<sequence>MSTSTDTRGNDVDYAPRRLSTETKNATKTTELIAFVLAVVAVVVTANLYDGSGDGTGGDPFGATTAIRYVVYLTIAYMLARGLAKSGSREVYDA</sequence>
<keyword evidence="2" id="KW-1133">Transmembrane helix</keyword>